<organism evidence="3 4">
    <name type="scientific">Ornithobacterium rhinotracheale</name>
    <dbReference type="NCBI Taxonomy" id="28251"/>
    <lineage>
        <taxon>Bacteria</taxon>
        <taxon>Pseudomonadati</taxon>
        <taxon>Bacteroidota</taxon>
        <taxon>Flavobacteriia</taxon>
        <taxon>Flavobacteriales</taxon>
        <taxon>Weeksellaceae</taxon>
        <taxon>Ornithobacterium</taxon>
    </lineage>
</organism>
<evidence type="ECO:0000259" key="2">
    <source>
        <dbReference type="Pfam" id="PF01051"/>
    </source>
</evidence>
<sequence>MKFTVTPLLLGAFLNFSKGYRKYELHTAMKFESVYSMRFYELFSNKDTPIIYSIDELKKMFKIENKYSRIADFQRSVLEVAKKEMDEKSPYSFVYECIKSGRKITHIKFKPYAIPKNRDEELEKKSLDKKISLGWDFSRDTQRILKEYFGFTDNGIKNNKDKTEKLYRSQEKEFRLM</sequence>
<dbReference type="InterPro" id="IPR000525">
    <property type="entry name" value="Initiator_Rep_WH1"/>
</dbReference>
<dbReference type="EMBL" id="CP035107">
    <property type="protein sequence ID" value="QAR29984.1"/>
    <property type="molecule type" value="Genomic_DNA"/>
</dbReference>
<evidence type="ECO:0000256" key="1">
    <source>
        <dbReference type="ARBA" id="ARBA00038283"/>
    </source>
</evidence>
<dbReference type="Pfam" id="PF21205">
    <property type="entry name" value="Rep3_C"/>
    <property type="match status" value="1"/>
</dbReference>
<reference evidence="3 4" key="1">
    <citation type="submission" date="2019-01" db="EMBL/GenBank/DDBJ databases">
        <title>Whole Genome of Ornithobacterium rhinotracheale FARPER-174b.</title>
        <authorList>
            <person name="Tataje-Lavanda L.A."/>
            <person name="Montalvan A."/>
            <person name="Montesinos R."/>
            <person name="Zimic M."/>
            <person name="Fernandez-Sanchez M."/>
            <person name="Fernandez-Diaz M."/>
        </authorList>
    </citation>
    <scope>NUCLEOTIDE SEQUENCE [LARGE SCALE GENOMIC DNA]</scope>
    <source>
        <strain evidence="3 4">FARPER-174b</strain>
    </source>
</reference>
<evidence type="ECO:0000313" key="4">
    <source>
        <dbReference type="Proteomes" id="UP000287701"/>
    </source>
</evidence>
<feature type="domain" description="Initiator Rep protein WH1" evidence="2">
    <location>
        <begin position="2"/>
        <end position="43"/>
    </location>
</feature>
<dbReference type="Pfam" id="PF01051">
    <property type="entry name" value="Rep3_N"/>
    <property type="match status" value="1"/>
</dbReference>
<accession>A0A410JPC7</accession>
<protein>
    <submittedName>
        <fullName evidence="3">RepB family plasmid replication initiator protein</fullName>
    </submittedName>
</protein>
<evidence type="ECO:0000313" key="3">
    <source>
        <dbReference type="EMBL" id="QAR29984.1"/>
    </source>
</evidence>
<dbReference type="GO" id="GO:0003887">
    <property type="term" value="F:DNA-directed DNA polymerase activity"/>
    <property type="evidence" value="ECO:0007669"/>
    <property type="project" value="InterPro"/>
</dbReference>
<dbReference type="InterPro" id="IPR036390">
    <property type="entry name" value="WH_DNA-bd_sf"/>
</dbReference>
<gene>
    <name evidence="3" type="ORF">EQP59_00705</name>
</gene>
<name>A0A410JPC7_ORNRH</name>
<dbReference type="OrthoDB" id="3035199at2"/>
<dbReference type="SUPFAM" id="SSF46785">
    <property type="entry name" value="Winged helix' DNA-binding domain"/>
    <property type="match status" value="1"/>
</dbReference>
<comment type="similarity">
    <text evidence="1">Belongs to the initiator RepB protein family.</text>
</comment>
<dbReference type="Gene3D" id="1.10.10.10">
    <property type="entry name" value="Winged helix-like DNA-binding domain superfamily/Winged helix DNA-binding domain"/>
    <property type="match status" value="1"/>
</dbReference>
<dbReference type="InterPro" id="IPR036388">
    <property type="entry name" value="WH-like_DNA-bd_sf"/>
</dbReference>
<dbReference type="GO" id="GO:0006270">
    <property type="term" value="P:DNA replication initiation"/>
    <property type="evidence" value="ECO:0007669"/>
    <property type="project" value="InterPro"/>
</dbReference>
<dbReference type="Proteomes" id="UP000287701">
    <property type="component" value="Chromosome"/>
</dbReference>
<dbReference type="AlphaFoldDB" id="A0A410JPC7"/>
<proteinExistence type="inferred from homology"/>